<dbReference type="GO" id="GO:0005737">
    <property type="term" value="C:cytoplasm"/>
    <property type="evidence" value="ECO:0007669"/>
    <property type="project" value="UniProtKB-ARBA"/>
</dbReference>
<dbReference type="SUPFAM" id="SSF52833">
    <property type="entry name" value="Thioredoxin-like"/>
    <property type="match status" value="1"/>
</dbReference>
<dbReference type="SUPFAM" id="SSF49785">
    <property type="entry name" value="Galactose-binding domain-like"/>
    <property type="match status" value="1"/>
</dbReference>
<dbReference type="CDD" id="cd02947">
    <property type="entry name" value="TRX_family"/>
    <property type="match status" value="1"/>
</dbReference>
<dbReference type="PANTHER" id="PTHR46115">
    <property type="entry name" value="THIOREDOXIN-LIKE PROTEIN 1"/>
    <property type="match status" value="1"/>
</dbReference>
<comment type="caution">
    <text evidence="4">The sequence shown here is derived from an EMBL/GenBank/DDBJ whole genome shotgun (WGS) entry which is preliminary data.</text>
</comment>
<organism evidence="4 5">
    <name type="scientific">Toxocara canis</name>
    <name type="common">Canine roundworm</name>
    <dbReference type="NCBI Taxonomy" id="6265"/>
    <lineage>
        <taxon>Eukaryota</taxon>
        <taxon>Metazoa</taxon>
        <taxon>Ecdysozoa</taxon>
        <taxon>Nematoda</taxon>
        <taxon>Chromadorea</taxon>
        <taxon>Rhabditida</taxon>
        <taxon>Spirurina</taxon>
        <taxon>Ascaridomorpha</taxon>
        <taxon>Ascaridoidea</taxon>
        <taxon>Toxocaridae</taxon>
        <taxon>Toxocara</taxon>
    </lineage>
</organism>
<dbReference type="InterPro" id="IPR010400">
    <property type="entry name" value="PITH_dom"/>
</dbReference>
<evidence type="ECO:0000256" key="1">
    <source>
        <dbReference type="ARBA" id="ARBA00023157"/>
    </source>
</evidence>
<evidence type="ECO:0000259" key="3">
    <source>
        <dbReference type="PROSITE" id="PS51532"/>
    </source>
</evidence>
<dbReference type="EMBL" id="JPKZ01002722">
    <property type="protein sequence ID" value="KHN75373.1"/>
    <property type="molecule type" value="Genomic_DNA"/>
</dbReference>
<dbReference type="InterPro" id="IPR017937">
    <property type="entry name" value="Thioredoxin_CS"/>
</dbReference>
<dbReference type="InterPro" id="IPR013766">
    <property type="entry name" value="Thioredoxin_domain"/>
</dbReference>
<dbReference type="OMA" id="PIFEMFP"/>
<feature type="domain" description="PITH" evidence="3">
    <location>
        <begin position="132"/>
        <end position="299"/>
    </location>
</feature>
<dbReference type="STRING" id="6265.A0A0B2V1D8"/>
<keyword evidence="5" id="KW-1185">Reference proteome</keyword>
<accession>A0A0B2V1D8</accession>
<dbReference type="InterPro" id="IPR008979">
    <property type="entry name" value="Galactose-bd-like_sf"/>
</dbReference>
<feature type="domain" description="Thioredoxin" evidence="2">
    <location>
        <begin position="14"/>
        <end position="128"/>
    </location>
</feature>
<reference evidence="4 5" key="1">
    <citation type="submission" date="2014-11" db="EMBL/GenBank/DDBJ databases">
        <title>Genetic blueprint of the zoonotic pathogen Toxocara canis.</title>
        <authorList>
            <person name="Zhu X.-Q."/>
            <person name="Korhonen P.K."/>
            <person name="Cai H."/>
            <person name="Young N.D."/>
            <person name="Nejsum P."/>
            <person name="von Samson-Himmelstjerna G."/>
            <person name="Boag P.R."/>
            <person name="Tan P."/>
            <person name="Li Q."/>
            <person name="Min J."/>
            <person name="Yang Y."/>
            <person name="Wang X."/>
            <person name="Fang X."/>
            <person name="Hall R.S."/>
            <person name="Hofmann A."/>
            <person name="Sternberg P.W."/>
            <person name="Jex A.R."/>
            <person name="Gasser R.B."/>
        </authorList>
    </citation>
    <scope>NUCLEOTIDE SEQUENCE [LARGE SCALE GENOMIC DNA]</scope>
    <source>
        <strain evidence="4">PN_DK_2014</strain>
    </source>
</reference>
<name>A0A0B2V1D8_TOXCA</name>
<gene>
    <name evidence="4" type="primary">TXNL1</name>
    <name evidence="4" type="ORF">Tcan_16286</name>
</gene>
<dbReference type="Gene3D" id="2.60.120.470">
    <property type="entry name" value="PITH domain"/>
    <property type="match status" value="1"/>
</dbReference>
<evidence type="ECO:0000313" key="4">
    <source>
        <dbReference type="EMBL" id="KHN75373.1"/>
    </source>
</evidence>
<dbReference type="Gene3D" id="3.40.30.10">
    <property type="entry name" value="Glutaredoxin"/>
    <property type="match status" value="1"/>
</dbReference>
<sequence>MYTDLSDFDVHKLIRVGCLQTMVLAHIDSEGHFNQVLTEAGSKPVIIDFFATWCAPCQRIAPVFEQLSLKYTNMVFAKVNVETAEDLSHKNMVTAMPTFIVYVSKVKVDSLRGADAAALESLVKKWSDRAPREESLVPGQTDLTAFINKSQVECLNEDDGATLKNLLEGEGELRSDCDAQLIIALPFTQPVKVHSIYFKGSGSSTPKTVKLFINTSDILDFDRAASAESVQTLILTNKASEGELVNLRFVKFQNVQNLQIFVEDNQGDADQTILQSLRIYGTPILATNMQDFKRVSGRMGEVGH</sequence>
<dbReference type="AlphaFoldDB" id="A0A0B2V1D8"/>
<evidence type="ECO:0000259" key="2">
    <source>
        <dbReference type="PROSITE" id="PS51352"/>
    </source>
</evidence>
<dbReference type="Pfam" id="PF00085">
    <property type="entry name" value="Thioredoxin"/>
    <property type="match status" value="1"/>
</dbReference>
<proteinExistence type="predicted"/>
<dbReference type="InterPro" id="IPR036249">
    <property type="entry name" value="Thioredoxin-like_sf"/>
</dbReference>
<dbReference type="InterPro" id="IPR037047">
    <property type="entry name" value="PITH_dom_sf"/>
</dbReference>
<dbReference type="Proteomes" id="UP000031036">
    <property type="component" value="Unassembled WGS sequence"/>
</dbReference>
<dbReference type="PROSITE" id="PS51532">
    <property type="entry name" value="PITH"/>
    <property type="match status" value="1"/>
</dbReference>
<dbReference type="PROSITE" id="PS51352">
    <property type="entry name" value="THIOREDOXIN_2"/>
    <property type="match status" value="1"/>
</dbReference>
<evidence type="ECO:0000313" key="5">
    <source>
        <dbReference type="Proteomes" id="UP000031036"/>
    </source>
</evidence>
<dbReference type="PROSITE" id="PS00194">
    <property type="entry name" value="THIOREDOXIN_1"/>
    <property type="match status" value="1"/>
</dbReference>
<keyword evidence="1" id="KW-1015">Disulfide bond</keyword>
<dbReference type="Pfam" id="PF06201">
    <property type="entry name" value="PITH"/>
    <property type="match status" value="1"/>
</dbReference>
<protein>
    <submittedName>
        <fullName evidence="4">Thioredoxin-like protein 1</fullName>
    </submittedName>
</protein>
<dbReference type="OrthoDB" id="2121326at2759"/>